<dbReference type="OrthoDB" id="4171838at2"/>
<proteinExistence type="predicted"/>
<dbReference type="Pfam" id="PF16571">
    <property type="entry name" value="FBP_C"/>
    <property type="match status" value="1"/>
</dbReference>
<evidence type="ECO:0000313" key="3">
    <source>
        <dbReference type="Proteomes" id="UP000320580"/>
    </source>
</evidence>
<dbReference type="EMBL" id="CP042266">
    <property type="protein sequence ID" value="QDY80032.1"/>
    <property type="molecule type" value="Genomic_DNA"/>
</dbReference>
<reference evidence="2 3" key="1">
    <citation type="submission" date="2019-07" db="EMBL/GenBank/DDBJ databases">
        <authorList>
            <person name="Zhu P."/>
        </authorList>
    </citation>
    <scope>NUCLEOTIDE SEQUENCE [LARGE SCALE GENOMIC DNA]</scope>
    <source>
        <strain evidence="2 3">SSL-25</strain>
    </source>
</reference>
<dbReference type="Proteomes" id="UP000320580">
    <property type="component" value="Chromosome"/>
</dbReference>
<dbReference type="InterPro" id="IPR032330">
    <property type="entry name" value="EF-G-binding_C"/>
</dbReference>
<protein>
    <submittedName>
        <fullName evidence="2">FBP domain-containing protein</fullName>
    </submittedName>
</protein>
<sequence>MRPMTREEIRGAIVNPDTTGTKVRLPTWFDDVRWDRIDYLGWRDLRSPQRAYLVTEADGQALGVLLRQAPNDAAHNSRAMMCDLCRFTRRFNEISLFTARLPSRDKRKRLNTVGLLLCTDLDCAVKLHSKPIRQPFDPPDEEMIEQRRVGMRSRTITFIHSVSAWEQTTRRKK</sequence>
<gene>
    <name evidence="2" type="ORF">FQU76_29815</name>
</gene>
<feature type="domain" description="Elongation factor G-binding protein C-terminal treble-clef zinc-finger" evidence="1">
    <location>
        <begin position="8"/>
        <end position="162"/>
    </location>
</feature>
<keyword evidence="3" id="KW-1185">Reference proteome</keyword>
<dbReference type="AlphaFoldDB" id="A0A5B8IN20"/>
<dbReference type="KEGG" id="sqz:FQU76_29815"/>
<accession>A0A5B8IN20</accession>
<evidence type="ECO:0000259" key="1">
    <source>
        <dbReference type="Pfam" id="PF16571"/>
    </source>
</evidence>
<evidence type="ECO:0000313" key="2">
    <source>
        <dbReference type="EMBL" id="QDY80032.1"/>
    </source>
</evidence>
<organism evidence="2 3">
    <name type="scientific">Streptomyces qinzhouensis</name>
    <dbReference type="NCBI Taxonomy" id="2599401"/>
    <lineage>
        <taxon>Bacteria</taxon>
        <taxon>Bacillati</taxon>
        <taxon>Actinomycetota</taxon>
        <taxon>Actinomycetes</taxon>
        <taxon>Kitasatosporales</taxon>
        <taxon>Streptomycetaceae</taxon>
        <taxon>Streptomyces</taxon>
    </lineage>
</organism>
<name>A0A5B8IN20_9ACTN</name>